<dbReference type="HOGENOM" id="CLU_001265_59_7_2"/>
<dbReference type="SUPFAM" id="SSF103473">
    <property type="entry name" value="MFS general substrate transporter"/>
    <property type="match status" value="1"/>
</dbReference>
<evidence type="ECO:0000256" key="3">
    <source>
        <dbReference type="ARBA" id="ARBA00022692"/>
    </source>
</evidence>
<feature type="transmembrane region" description="Helical" evidence="6">
    <location>
        <begin position="293"/>
        <end position="312"/>
    </location>
</feature>
<feature type="transmembrane region" description="Helical" evidence="6">
    <location>
        <begin position="136"/>
        <end position="156"/>
    </location>
</feature>
<feature type="transmembrane region" description="Helical" evidence="6">
    <location>
        <begin position="228"/>
        <end position="249"/>
    </location>
</feature>
<comment type="subcellular location">
    <subcellularLocation>
        <location evidence="1">Membrane</location>
        <topology evidence="1">Multi-pass membrane protein</topology>
    </subcellularLocation>
</comment>
<feature type="transmembrane region" description="Helical" evidence="6">
    <location>
        <begin position="261"/>
        <end position="281"/>
    </location>
</feature>
<feature type="transmembrane region" description="Helical" evidence="6">
    <location>
        <begin position="105"/>
        <end position="124"/>
    </location>
</feature>
<dbReference type="Gene3D" id="1.20.1250.20">
    <property type="entry name" value="MFS general substrate transporter like domains"/>
    <property type="match status" value="2"/>
</dbReference>
<evidence type="ECO:0000256" key="6">
    <source>
        <dbReference type="SAM" id="Phobius"/>
    </source>
</evidence>
<keyword evidence="4 6" id="KW-1133">Transmembrane helix</keyword>
<evidence type="ECO:0000259" key="7">
    <source>
        <dbReference type="PROSITE" id="PS50850"/>
    </source>
</evidence>
<proteinExistence type="predicted"/>
<feature type="transmembrane region" description="Helical" evidence="6">
    <location>
        <begin position="80"/>
        <end position="99"/>
    </location>
</feature>
<reference evidence="8 9" key="1">
    <citation type="journal article" date="2013" name="PLoS ONE">
        <title>Assembly-driven community genomics of a hypersaline microbial ecosystem.</title>
        <authorList>
            <person name="Podell S."/>
            <person name="Ugalde J.A."/>
            <person name="Narasingarao P."/>
            <person name="Banfield J.F."/>
            <person name="Heidelberg K.B."/>
            <person name="Allen E.E."/>
        </authorList>
    </citation>
    <scope>NUCLEOTIDE SEQUENCE [LARGE SCALE GENOMIC DNA]</scope>
    <source>
        <strain evidence="9">J07HQW1</strain>
    </source>
</reference>
<dbReference type="Proteomes" id="UP000030649">
    <property type="component" value="Unassembled WGS sequence"/>
</dbReference>
<organism evidence="8 9">
    <name type="scientific">Haloquadratum walsbyi J07HQW1</name>
    <dbReference type="NCBI Taxonomy" id="1238424"/>
    <lineage>
        <taxon>Archaea</taxon>
        <taxon>Methanobacteriati</taxon>
        <taxon>Methanobacteriota</taxon>
        <taxon>Stenosarchaea group</taxon>
        <taxon>Halobacteria</taxon>
        <taxon>Halobacteriales</taxon>
        <taxon>Haloferacaceae</taxon>
        <taxon>Haloquadratum</taxon>
    </lineage>
</organism>
<keyword evidence="2" id="KW-0813">Transport</keyword>
<dbReference type="Pfam" id="PF07690">
    <property type="entry name" value="MFS_1"/>
    <property type="match status" value="1"/>
</dbReference>
<keyword evidence="3 6" id="KW-0812">Transmembrane</keyword>
<name>U1N5Q4_9EURY</name>
<evidence type="ECO:0000256" key="1">
    <source>
        <dbReference type="ARBA" id="ARBA00004141"/>
    </source>
</evidence>
<feature type="transmembrane region" description="Helical" evidence="6">
    <location>
        <begin position="53"/>
        <end position="73"/>
    </location>
</feature>
<keyword evidence="5 6" id="KW-0472">Membrane</keyword>
<feature type="domain" description="Major facilitator superfamily (MFS) profile" evidence="7">
    <location>
        <begin position="225"/>
        <end position="410"/>
    </location>
</feature>
<evidence type="ECO:0000256" key="2">
    <source>
        <dbReference type="ARBA" id="ARBA00022448"/>
    </source>
</evidence>
<feature type="transmembrane region" description="Helical" evidence="6">
    <location>
        <begin position="382"/>
        <end position="402"/>
    </location>
</feature>
<dbReference type="AlphaFoldDB" id="U1N5Q4"/>
<dbReference type="InterPro" id="IPR011701">
    <property type="entry name" value="MFS"/>
</dbReference>
<dbReference type="EMBL" id="KE356560">
    <property type="protein sequence ID" value="ERG91945.1"/>
    <property type="molecule type" value="Genomic_DNA"/>
</dbReference>
<feature type="transmembrane region" description="Helical" evidence="6">
    <location>
        <begin position="354"/>
        <end position="376"/>
    </location>
</feature>
<dbReference type="InterPro" id="IPR036259">
    <property type="entry name" value="MFS_trans_sf"/>
</dbReference>
<dbReference type="GO" id="GO:0016020">
    <property type="term" value="C:membrane"/>
    <property type="evidence" value="ECO:0007669"/>
    <property type="project" value="UniProtKB-SubCell"/>
</dbReference>
<feature type="transmembrane region" description="Helical" evidence="6">
    <location>
        <begin position="168"/>
        <end position="187"/>
    </location>
</feature>
<dbReference type="InterPro" id="IPR052983">
    <property type="entry name" value="MFS_Riboflavin_Transporter"/>
</dbReference>
<evidence type="ECO:0000256" key="4">
    <source>
        <dbReference type="ARBA" id="ARBA00022989"/>
    </source>
</evidence>
<gene>
    <name evidence="8" type="ORF">J07HQW1_01979</name>
</gene>
<sequence>MAEKRRSLSFSRWWLIVGGGLAMGMAGTFQFVWSSIRGPLGTQLGTTEATLGTLFTLVIAVQTVVQFPAGWIRDRYGPRIPTLAGAILMTGGYGGLSVASSPVTAGLAVIAGGGGAGAIYTVAVNTPVKWFDEYRGLATGIITMSYAVLSFGLIPLTRGSILGTFQRTLLFFAALAAVSCLLAAIVLRDPQRDNTESKATEQTDSVANTSTNTKEYTWTDVIQTWQFWILYGAFVIVNGVGLMLIGKLIAFSDAMELSTGIATAAASIIAVADGSGVLIVGGLSDRLGSVRTVGSSLLLSAIGIAGAVVSGANGIAPIFIVCIAVAGFFRSPVFAIFPTLIGEYYGRRYSSENYATLYTAKLWGSLFAGSVASVLITRVGWSVSFLFGAILMGLAGLSVFTLRPVGSVEY</sequence>
<dbReference type="PROSITE" id="PS50850">
    <property type="entry name" value="MFS"/>
    <property type="match status" value="1"/>
</dbReference>
<dbReference type="InterPro" id="IPR020846">
    <property type="entry name" value="MFS_dom"/>
</dbReference>
<feature type="transmembrane region" description="Helical" evidence="6">
    <location>
        <begin position="12"/>
        <end position="33"/>
    </location>
</feature>
<accession>U1N5Q4</accession>
<dbReference type="GO" id="GO:0022857">
    <property type="term" value="F:transmembrane transporter activity"/>
    <property type="evidence" value="ECO:0007669"/>
    <property type="project" value="InterPro"/>
</dbReference>
<dbReference type="PANTHER" id="PTHR43385:SF1">
    <property type="entry name" value="RIBOFLAVIN TRANSPORTER RIBJ"/>
    <property type="match status" value="1"/>
</dbReference>
<protein>
    <submittedName>
        <fullName evidence="8">Arabinose efflux permease</fullName>
    </submittedName>
</protein>
<dbReference type="PANTHER" id="PTHR43385">
    <property type="entry name" value="RIBOFLAVIN TRANSPORTER RIBJ"/>
    <property type="match status" value="1"/>
</dbReference>
<evidence type="ECO:0000256" key="5">
    <source>
        <dbReference type="ARBA" id="ARBA00023136"/>
    </source>
</evidence>
<evidence type="ECO:0000313" key="8">
    <source>
        <dbReference type="EMBL" id="ERG91945.1"/>
    </source>
</evidence>
<evidence type="ECO:0000313" key="9">
    <source>
        <dbReference type="Proteomes" id="UP000030649"/>
    </source>
</evidence>